<sequence length="82" mass="9521">MGVEDKREHLKEEPFSFQIMKNQSVVISYNHKVIKTINGKEAAKFINKIENEEGNIQLLLAKLTGNFKRGNERLSKEHPKQQ</sequence>
<organism evidence="1 2">
    <name type="scientific">Cytobacillus kochii</name>
    <dbReference type="NCBI Taxonomy" id="859143"/>
    <lineage>
        <taxon>Bacteria</taxon>
        <taxon>Bacillati</taxon>
        <taxon>Bacillota</taxon>
        <taxon>Bacilli</taxon>
        <taxon>Bacillales</taxon>
        <taxon>Bacillaceae</taxon>
        <taxon>Cytobacillus</taxon>
    </lineage>
</organism>
<dbReference type="KEGG" id="bko:CKF48_06755"/>
<evidence type="ECO:0000313" key="2">
    <source>
        <dbReference type="Proteomes" id="UP000215137"/>
    </source>
</evidence>
<dbReference type="AlphaFoldDB" id="A0A248TFR1"/>
<evidence type="ECO:0000313" key="1">
    <source>
        <dbReference type="EMBL" id="ASV67054.1"/>
    </source>
</evidence>
<reference evidence="1 2" key="1">
    <citation type="submission" date="2017-08" db="EMBL/GenBank/DDBJ databases">
        <title>Complete Genome Sequence of Bacillus kochii Oregon-R-modENCODE STRAIN BDGP4, isolated from Drosophila melanogaster gut.</title>
        <authorList>
            <person name="Wan K.H."/>
            <person name="Yu C."/>
            <person name="Park S."/>
            <person name="Hammonds A.S."/>
            <person name="Booth B.W."/>
            <person name="Celniker S.E."/>
        </authorList>
    </citation>
    <scope>NUCLEOTIDE SEQUENCE [LARGE SCALE GENOMIC DNA]</scope>
    <source>
        <strain evidence="1 2">BDGP4</strain>
    </source>
</reference>
<dbReference type="Proteomes" id="UP000215137">
    <property type="component" value="Chromosome"/>
</dbReference>
<keyword evidence="2" id="KW-1185">Reference proteome</keyword>
<proteinExistence type="predicted"/>
<dbReference type="EMBL" id="CP022983">
    <property type="protein sequence ID" value="ASV67054.1"/>
    <property type="molecule type" value="Genomic_DNA"/>
</dbReference>
<accession>A0A248TFR1</accession>
<dbReference type="RefSeq" id="WP_095370629.1">
    <property type="nucleotide sequence ID" value="NZ_CP022983.1"/>
</dbReference>
<protein>
    <submittedName>
        <fullName evidence="1">Uncharacterized protein</fullName>
    </submittedName>
</protein>
<name>A0A248TFR1_9BACI</name>
<gene>
    <name evidence="1" type="ORF">CKF48_06755</name>
</gene>
<dbReference type="OrthoDB" id="1707920at2"/>